<dbReference type="AlphaFoldDB" id="A0AAN5AME1"/>
<evidence type="ECO:0000313" key="3">
    <source>
        <dbReference type="Proteomes" id="UP001310022"/>
    </source>
</evidence>
<sequence>MAEAQTFFGYTIGNKLKEDLNKTTEIGGLPAKLVVKQYQGKIIYIGAHFDVTNKNDARLKDVKRAFIDKFHLTLKDYGHRELQTIKGITFAIDNKPARFSVSNQEGFKQKANAEKNAQKNSIQNMM</sequence>
<accession>A0AAN5AME1</accession>
<gene>
    <name evidence="2" type="ORF">PEDI_23350</name>
</gene>
<keyword evidence="3" id="KW-1185">Reference proteome</keyword>
<evidence type="ECO:0000256" key="1">
    <source>
        <dbReference type="SAM" id="MobiDB-lite"/>
    </source>
</evidence>
<feature type="compositionally biased region" description="Basic and acidic residues" evidence="1">
    <location>
        <begin position="107"/>
        <end position="117"/>
    </location>
</feature>
<dbReference type="EMBL" id="BQKE01000001">
    <property type="protein sequence ID" value="GJM61783.1"/>
    <property type="molecule type" value="Genomic_DNA"/>
</dbReference>
<evidence type="ECO:0000313" key="2">
    <source>
        <dbReference type="EMBL" id="GJM61783.1"/>
    </source>
</evidence>
<organism evidence="2 3">
    <name type="scientific">Persicobacter diffluens</name>
    <dbReference type="NCBI Taxonomy" id="981"/>
    <lineage>
        <taxon>Bacteria</taxon>
        <taxon>Pseudomonadati</taxon>
        <taxon>Bacteroidota</taxon>
        <taxon>Cytophagia</taxon>
        <taxon>Cytophagales</taxon>
        <taxon>Persicobacteraceae</taxon>
        <taxon>Persicobacter</taxon>
    </lineage>
</organism>
<protein>
    <submittedName>
        <fullName evidence="2">Uncharacterized protein</fullName>
    </submittedName>
</protein>
<proteinExistence type="predicted"/>
<comment type="caution">
    <text evidence="2">The sequence shown here is derived from an EMBL/GenBank/DDBJ whole genome shotgun (WGS) entry which is preliminary data.</text>
</comment>
<reference evidence="2 3" key="1">
    <citation type="submission" date="2021-12" db="EMBL/GenBank/DDBJ databases">
        <title>Genome sequencing of bacteria with rrn-lacking chromosome and rrn-plasmid.</title>
        <authorList>
            <person name="Anda M."/>
            <person name="Iwasaki W."/>
        </authorList>
    </citation>
    <scope>NUCLEOTIDE SEQUENCE [LARGE SCALE GENOMIC DNA]</scope>
    <source>
        <strain evidence="2 3">NBRC 15940</strain>
    </source>
</reference>
<dbReference type="Proteomes" id="UP001310022">
    <property type="component" value="Unassembled WGS sequence"/>
</dbReference>
<name>A0AAN5AME1_9BACT</name>
<feature type="region of interest" description="Disordered" evidence="1">
    <location>
        <begin position="105"/>
        <end position="126"/>
    </location>
</feature>